<proteinExistence type="predicted"/>
<evidence type="ECO:0000313" key="1">
    <source>
        <dbReference type="EMBL" id="JAH36621.1"/>
    </source>
</evidence>
<accession>A0A0E9S5Q0</accession>
<organism evidence="1">
    <name type="scientific">Anguilla anguilla</name>
    <name type="common">European freshwater eel</name>
    <name type="synonym">Muraena anguilla</name>
    <dbReference type="NCBI Taxonomy" id="7936"/>
    <lineage>
        <taxon>Eukaryota</taxon>
        <taxon>Metazoa</taxon>
        <taxon>Chordata</taxon>
        <taxon>Craniata</taxon>
        <taxon>Vertebrata</taxon>
        <taxon>Euteleostomi</taxon>
        <taxon>Actinopterygii</taxon>
        <taxon>Neopterygii</taxon>
        <taxon>Teleostei</taxon>
        <taxon>Anguilliformes</taxon>
        <taxon>Anguillidae</taxon>
        <taxon>Anguilla</taxon>
    </lineage>
</organism>
<reference evidence="1" key="2">
    <citation type="journal article" date="2015" name="Fish Shellfish Immunol.">
        <title>Early steps in the European eel (Anguilla anguilla)-Vibrio vulnificus interaction in the gills: Role of the RtxA13 toxin.</title>
        <authorList>
            <person name="Callol A."/>
            <person name="Pajuelo D."/>
            <person name="Ebbesson L."/>
            <person name="Teles M."/>
            <person name="MacKenzie S."/>
            <person name="Amaro C."/>
        </authorList>
    </citation>
    <scope>NUCLEOTIDE SEQUENCE</scope>
</reference>
<name>A0A0E9S5Q0_ANGAN</name>
<sequence length="24" mass="2887">MITIAFISTIFRTKFQFHMIVHFG</sequence>
<protein>
    <submittedName>
        <fullName evidence="1">Uncharacterized protein</fullName>
    </submittedName>
</protein>
<reference evidence="1" key="1">
    <citation type="submission" date="2014-11" db="EMBL/GenBank/DDBJ databases">
        <authorList>
            <person name="Amaro Gonzalez C."/>
        </authorList>
    </citation>
    <scope>NUCLEOTIDE SEQUENCE</scope>
</reference>
<dbReference type="AlphaFoldDB" id="A0A0E9S5Q0"/>
<dbReference type="EMBL" id="GBXM01071956">
    <property type="protein sequence ID" value="JAH36621.1"/>
    <property type="molecule type" value="Transcribed_RNA"/>
</dbReference>